<name>A0A2K8NXD7_9MOLU</name>
<gene>
    <name evidence="1" type="ORF">EMELA_v1c07050</name>
</gene>
<protein>
    <submittedName>
        <fullName evidence="1">Uncharacterized protein</fullName>
    </submittedName>
</protein>
<dbReference type="AlphaFoldDB" id="A0A2K8NXD7"/>
<dbReference type="RefSeq" id="WP_156932123.1">
    <property type="nucleotide sequence ID" value="NZ_CP024964.1"/>
</dbReference>
<dbReference type="KEGG" id="eml:EMELA_v1c07050"/>
<accession>A0A2K8NXD7</accession>
<reference evidence="1 2" key="1">
    <citation type="submission" date="2017-11" db="EMBL/GenBank/DDBJ databases">
        <title>Genome sequence of Entomoplasma melaleucae M1 (ATCC 49191).</title>
        <authorList>
            <person name="Lo W.-S."/>
            <person name="Gasparich G.E."/>
            <person name="Kuo C.-H."/>
        </authorList>
    </citation>
    <scope>NUCLEOTIDE SEQUENCE [LARGE SCALE GENOMIC DNA]</scope>
    <source>
        <strain evidence="1 2">M1</strain>
    </source>
</reference>
<dbReference type="EMBL" id="CP024964">
    <property type="protein sequence ID" value="ATZ18206.1"/>
    <property type="molecule type" value="Genomic_DNA"/>
</dbReference>
<keyword evidence="2" id="KW-1185">Reference proteome</keyword>
<evidence type="ECO:0000313" key="1">
    <source>
        <dbReference type="EMBL" id="ATZ18206.1"/>
    </source>
</evidence>
<organism evidence="1 2">
    <name type="scientific">Mesoplasma melaleucae</name>
    <dbReference type="NCBI Taxonomy" id="81459"/>
    <lineage>
        <taxon>Bacteria</taxon>
        <taxon>Bacillati</taxon>
        <taxon>Mycoplasmatota</taxon>
        <taxon>Mollicutes</taxon>
        <taxon>Entomoplasmatales</taxon>
        <taxon>Entomoplasmataceae</taxon>
        <taxon>Mesoplasma</taxon>
    </lineage>
</organism>
<sequence>MSIITIDQSKNEFAWKIDAKIEHTKWISWKTTAATFKIKYANLDWIEVARVNIRVNK</sequence>
<dbReference type="Proteomes" id="UP000231896">
    <property type="component" value="Chromosome"/>
</dbReference>
<evidence type="ECO:0000313" key="2">
    <source>
        <dbReference type="Proteomes" id="UP000231896"/>
    </source>
</evidence>
<proteinExistence type="predicted"/>